<dbReference type="InterPro" id="IPR013324">
    <property type="entry name" value="RNA_pol_sigma_r3/r4-like"/>
</dbReference>
<evidence type="ECO:0000313" key="2">
    <source>
        <dbReference type="Proteomes" id="UP001262032"/>
    </source>
</evidence>
<protein>
    <submittedName>
        <fullName evidence="1">Uncharacterized protein</fullName>
    </submittedName>
</protein>
<gene>
    <name evidence="1" type="ORF">J2X12_003713</name>
</gene>
<comment type="caution">
    <text evidence="1">The sequence shown here is derived from an EMBL/GenBank/DDBJ whole genome shotgun (WGS) entry which is preliminary data.</text>
</comment>
<organism evidence="1 2">
    <name type="scientific">Pseudarthrobacter oxydans</name>
    <name type="common">Arthrobacter oxydans</name>
    <dbReference type="NCBI Taxonomy" id="1671"/>
    <lineage>
        <taxon>Bacteria</taxon>
        <taxon>Bacillati</taxon>
        <taxon>Actinomycetota</taxon>
        <taxon>Actinomycetes</taxon>
        <taxon>Micrococcales</taxon>
        <taxon>Micrococcaceae</taxon>
        <taxon>Pseudarthrobacter</taxon>
    </lineage>
</organism>
<dbReference type="Proteomes" id="UP001262032">
    <property type="component" value="Unassembled WGS sequence"/>
</dbReference>
<dbReference type="EMBL" id="JAVDWN010000017">
    <property type="protein sequence ID" value="MDR7165659.1"/>
    <property type="molecule type" value="Genomic_DNA"/>
</dbReference>
<name>A0AAW8NGS2_PSEOX</name>
<accession>A0AAW8NGS2</accession>
<dbReference type="AlphaFoldDB" id="A0AAW8NGS2"/>
<evidence type="ECO:0000313" key="1">
    <source>
        <dbReference type="EMBL" id="MDR7165659.1"/>
    </source>
</evidence>
<proteinExistence type="predicted"/>
<dbReference type="RefSeq" id="WP_310258270.1">
    <property type="nucleotide sequence ID" value="NZ_JAVDWN010000017.1"/>
</dbReference>
<sequence length="140" mass="15512">MNDDAGSVEQALSGGDVHELLKVWEDFNRGETWREVSATGSDQARVAAAQFLTEVREVAALEALRANAKAVELLTARRWHVIKSAREAGATWAQIGEALGITKQAAHDFYRRRIEEQEKYLPDLHDAAAARAVLEEAKED</sequence>
<dbReference type="SUPFAM" id="SSF88659">
    <property type="entry name" value="Sigma3 and sigma4 domains of RNA polymerase sigma factors"/>
    <property type="match status" value="1"/>
</dbReference>
<reference evidence="1" key="1">
    <citation type="submission" date="2023-07" db="EMBL/GenBank/DDBJ databases">
        <title>Sorghum-associated microbial communities from plants grown in Nebraska, USA.</title>
        <authorList>
            <person name="Schachtman D."/>
        </authorList>
    </citation>
    <scope>NUCLEOTIDE SEQUENCE</scope>
    <source>
        <strain evidence="1">BE261</strain>
    </source>
</reference>